<dbReference type="Pfam" id="PF05787">
    <property type="entry name" value="PhoX"/>
    <property type="match status" value="1"/>
</dbReference>
<dbReference type="SUPFAM" id="SSF63825">
    <property type="entry name" value="YWTD domain"/>
    <property type="match status" value="1"/>
</dbReference>
<dbReference type="STRING" id="413882.AAW51_2305"/>
<dbReference type="Proteomes" id="UP000035352">
    <property type="component" value="Chromosome"/>
</dbReference>
<dbReference type="OrthoDB" id="9801383at2"/>
<dbReference type="EMBL" id="CP011371">
    <property type="protein sequence ID" value="AKJ28996.1"/>
    <property type="molecule type" value="Genomic_DNA"/>
</dbReference>
<dbReference type="AlphaFoldDB" id="A0A0G3BNR8"/>
<dbReference type="PROSITE" id="PS51318">
    <property type="entry name" value="TAT"/>
    <property type="match status" value="1"/>
</dbReference>
<reference evidence="1 2" key="1">
    <citation type="submission" date="2015-05" db="EMBL/GenBank/DDBJ databases">
        <authorList>
            <person name="Tang B."/>
            <person name="Yu Y."/>
        </authorList>
    </citation>
    <scope>NUCLEOTIDE SEQUENCE [LARGE SCALE GENOMIC DNA]</scope>
    <source>
        <strain evidence="1 2">DSM 7029</strain>
    </source>
</reference>
<dbReference type="InterPro" id="IPR011659">
    <property type="entry name" value="WD40"/>
</dbReference>
<dbReference type="InterPro" id="IPR008557">
    <property type="entry name" value="PhoX"/>
</dbReference>
<protein>
    <submittedName>
        <fullName evidence="1">Translocation protein TolB</fullName>
    </submittedName>
</protein>
<dbReference type="KEGG" id="pbh:AAW51_2305"/>
<evidence type="ECO:0000313" key="1">
    <source>
        <dbReference type="EMBL" id="AKJ28996.1"/>
    </source>
</evidence>
<proteinExistence type="predicted"/>
<dbReference type="InterPro" id="IPR006311">
    <property type="entry name" value="TAT_signal"/>
</dbReference>
<dbReference type="Pfam" id="PF07676">
    <property type="entry name" value="PD40"/>
    <property type="match status" value="1"/>
</dbReference>
<gene>
    <name evidence="1" type="ORF">AAW51_2305</name>
</gene>
<accession>A0A0G3BNR8</accession>
<dbReference type="RefSeq" id="WP_047194735.1">
    <property type="nucleotide sequence ID" value="NZ_CP011371.1"/>
</dbReference>
<name>A0A0G3BNR8_9BURK</name>
<organism evidence="1 2">
    <name type="scientific">Caldimonas brevitalea</name>
    <dbReference type="NCBI Taxonomy" id="413882"/>
    <lineage>
        <taxon>Bacteria</taxon>
        <taxon>Pseudomonadati</taxon>
        <taxon>Pseudomonadota</taxon>
        <taxon>Betaproteobacteria</taxon>
        <taxon>Burkholderiales</taxon>
        <taxon>Sphaerotilaceae</taxon>
        <taxon>Caldimonas</taxon>
    </lineage>
</organism>
<dbReference type="PATRIC" id="fig|413882.6.peg.2413"/>
<sequence>MSDLFETPSHDRRAFLRTSLLTGGLLAIGSPTAWASGLPAVPANPRVDGQLLRIVGAGGFGELLPPNADGLRLPAGFTSRVIARTGLRVGSTSYVWHGAPDGGATFPSTDGGWIYVSNSERALGAGGVSAIDFDATGAIRKAYRICSHTNRNCAGGPTPWGTWLTCEETDRGRVYECDPTGERPAVARDALGWFDHEAVTVDTTTGYLYLTEDKADGRLYRFRPTQPGRLDAGTLEVARRVGTGAPYALQWLPVPSPNPRTFGLRTRRQVPDSSAFNGGEGIWYHQGTVYFTTKGDNRVWALHTASDRLDIVYDAATAADPVLSGVDNLVVSRRGEVYVAEDGGSMQVVVIAPDGKVAPLLKVEGQDDSEITGPAFSPDGSRLYFSSQRGSFGFGITYEVSGPFMSM</sequence>
<dbReference type="InterPro" id="IPR011042">
    <property type="entry name" value="6-blade_b-propeller_TolB-like"/>
</dbReference>
<dbReference type="PANTHER" id="PTHR35399">
    <property type="entry name" value="SLR8030 PROTEIN"/>
    <property type="match status" value="1"/>
</dbReference>
<evidence type="ECO:0000313" key="2">
    <source>
        <dbReference type="Proteomes" id="UP000035352"/>
    </source>
</evidence>
<dbReference type="PANTHER" id="PTHR35399:SF2">
    <property type="entry name" value="DUF839 DOMAIN-CONTAINING PROTEIN"/>
    <property type="match status" value="1"/>
</dbReference>
<dbReference type="Gene3D" id="2.120.10.30">
    <property type="entry name" value="TolB, C-terminal domain"/>
    <property type="match status" value="1"/>
</dbReference>
<keyword evidence="2" id="KW-1185">Reference proteome</keyword>